<keyword evidence="3 4" id="KW-0833">Ubl conjugation pathway</keyword>
<dbReference type="InterPro" id="IPR011333">
    <property type="entry name" value="SKP1/BTB/POZ_sf"/>
</dbReference>
<dbReference type="InterPro" id="IPR016072">
    <property type="entry name" value="Skp1_comp_dimer"/>
</dbReference>
<protein>
    <recommendedName>
        <fullName evidence="4">SKP1-like protein</fullName>
    </recommendedName>
</protein>
<dbReference type="SUPFAM" id="SSF81382">
    <property type="entry name" value="Skp1 dimerisation domain-like"/>
    <property type="match status" value="1"/>
</dbReference>
<proteinExistence type="inferred from homology"/>
<gene>
    <name evidence="7" type="ORF">URODEC1_LOCUS12821</name>
</gene>
<dbReference type="InterPro" id="IPR016897">
    <property type="entry name" value="SKP1"/>
</dbReference>
<dbReference type="Pfam" id="PF03931">
    <property type="entry name" value="Skp1_POZ"/>
    <property type="match status" value="1"/>
</dbReference>
<dbReference type="GO" id="GO:0009867">
    <property type="term" value="P:jasmonic acid mediated signaling pathway"/>
    <property type="evidence" value="ECO:0007669"/>
    <property type="project" value="UniProtKB-ARBA"/>
</dbReference>
<organism evidence="7 8">
    <name type="scientific">Urochloa decumbens</name>
    <dbReference type="NCBI Taxonomy" id="240449"/>
    <lineage>
        <taxon>Eukaryota</taxon>
        <taxon>Viridiplantae</taxon>
        <taxon>Streptophyta</taxon>
        <taxon>Embryophyta</taxon>
        <taxon>Tracheophyta</taxon>
        <taxon>Spermatophyta</taxon>
        <taxon>Magnoliopsida</taxon>
        <taxon>Liliopsida</taxon>
        <taxon>Poales</taxon>
        <taxon>Poaceae</taxon>
        <taxon>PACMAD clade</taxon>
        <taxon>Panicoideae</taxon>
        <taxon>Panicodae</taxon>
        <taxon>Paniceae</taxon>
        <taxon>Melinidinae</taxon>
        <taxon>Urochloa</taxon>
    </lineage>
</organism>
<dbReference type="EMBL" id="OZ075122">
    <property type="protein sequence ID" value="CAL4908018.1"/>
    <property type="molecule type" value="Genomic_DNA"/>
</dbReference>
<dbReference type="InterPro" id="IPR001232">
    <property type="entry name" value="SKP1-like"/>
</dbReference>
<dbReference type="GO" id="GO:0016567">
    <property type="term" value="P:protein ubiquitination"/>
    <property type="evidence" value="ECO:0007669"/>
    <property type="project" value="UniProtKB-UniRule"/>
</dbReference>
<dbReference type="SMART" id="SM00512">
    <property type="entry name" value="Skp1"/>
    <property type="match status" value="1"/>
</dbReference>
<evidence type="ECO:0000313" key="8">
    <source>
        <dbReference type="Proteomes" id="UP001497457"/>
    </source>
</evidence>
<dbReference type="PIRSF" id="PIRSF028729">
    <property type="entry name" value="E3_ubiquit_lig_SCF_Skp"/>
    <property type="match status" value="1"/>
</dbReference>
<dbReference type="InterPro" id="IPR016073">
    <property type="entry name" value="Skp1_comp_POZ"/>
</dbReference>
<comment type="function">
    <text evidence="4">Involved in ubiquitination and subsequent proteasomal degradation of target proteins. Together with CUL1, RBX1 and a F-box protein, it forms a SCF E3 ubiquitin ligase complex. The functional specificity of this complex depends on the type of F-box protein. In the SCF complex, it serves as an adapter that links the F-box protein to CUL1.</text>
</comment>
<evidence type="ECO:0000256" key="1">
    <source>
        <dbReference type="ARBA" id="ARBA00004906"/>
    </source>
</evidence>
<evidence type="ECO:0000259" key="6">
    <source>
        <dbReference type="Pfam" id="PF03931"/>
    </source>
</evidence>
<dbReference type="SUPFAM" id="SSF54695">
    <property type="entry name" value="POZ domain"/>
    <property type="match status" value="1"/>
</dbReference>
<reference evidence="8" key="1">
    <citation type="submission" date="2024-06" db="EMBL/GenBank/DDBJ databases">
        <authorList>
            <person name="Ryan C."/>
        </authorList>
    </citation>
    <scope>NUCLEOTIDE SEQUENCE [LARGE SCALE GENOMIC DNA]</scope>
</reference>
<evidence type="ECO:0000256" key="4">
    <source>
        <dbReference type="PIRNR" id="PIRNR028729"/>
    </source>
</evidence>
<comment type="pathway">
    <text evidence="1 4">Protein modification; protein ubiquitination.</text>
</comment>
<dbReference type="AlphaFoldDB" id="A0ABC8WE93"/>
<sequence>MSSAGETPAAEAPAATVISAADKSSGEEAEKVIVLRCCDGEEFAVAVPVARKCGTIRNMIDDDCVDGGVPLPNVGGPTMARVLEYLNTKAAAAAGAEEVAAGGAEEAAAANTKGFEKGFFEKMNKEALFDVILAANYLNAEELLDAAMLCAADRITGRTVAEIREFFGLENDFTPEEEVEIRKENSWAF</sequence>
<comment type="similarity">
    <text evidence="2 4">Belongs to the SKP1 family.</text>
</comment>
<dbReference type="Gene3D" id="3.30.710.10">
    <property type="entry name" value="Potassium Channel Kv1.1, Chain A"/>
    <property type="match status" value="1"/>
</dbReference>
<accession>A0ABC8WE93</accession>
<evidence type="ECO:0000256" key="2">
    <source>
        <dbReference type="ARBA" id="ARBA00009993"/>
    </source>
</evidence>
<dbReference type="PANTHER" id="PTHR11165">
    <property type="entry name" value="SKP1"/>
    <property type="match status" value="1"/>
</dbReference>
<feature type="domain" description="SKP1 component POZ" evidence="6">
    <location>
        <begin position="31"/>
        <end position="88"/>
    </location>
</feature>
<reference evidence="7 8" key="2">
    <citation type="submission" date="2024-10" db="EMBL/GenBank/DDBJ databases">
        <authorList>
            <person name="Ryan C."/>
        </authorList>
    </citation>
    <scope>NUCLEOTIDE SEQUENCE [LARGE SCALE GENOMIC DNA]</scope>
</reference>
<evidence type="ECO:0000313" key="7">
    <source>
        <dbReference type="EMBL" id="CAL4908018.1"/>
    </source>
</evidence>
<evidence type="ECO:0000256" key="3">
    <source>
        <dbReference type="ARBA" id="ARBA00022786"/>
    </source>
</evidence>
<comment type="subunit">
    <text evidence="4">Part of a SCF (SKP1-cullin-F-box) protein ligase complex.</text>
</comment>
<dbReference type="Proteomes" id="UP001497457">
    <property type="component" value="Chromosome 12b"/>
</dbReference>
<dbReference type="Pfam" id="PF01466">
    <property type="entry name" value="Skp1"/>
    <property type="match status" value="1"/>
</dbReference>
<name>A0ABC8WE93_9POAL</name>
<dbReference type="InterPro" id="IPR036296">
    <property type="entry name" value="SKP1-like_dim_sf"/>
</dbReference>
<feature type="domain" description="SKP1 component dimerisation" evidence="5">
    <location>
        <begin position="142"/>
        <end position="188"/>
    </location>
</feature>
<keyword evidence="8" id="KW-1185">Reference proteome</keyword>
<evidence type="ECO:0000259" key="5">
    <source>
        <dbReference type="Pfam" id="PF01466"/>
    </source>
</evidence>